<gene>
    <name evidence="2" type="ORF">g.58643</name>
</gene>
<reference evidence="2" key="1">
    <citation type="submission" date="2015-11" db="EMBL/GenBank/DDBJ databases">
        <title>De novo transcriptome assembly of four potential Pierce s Disease insect vectors from Arizona vineyards.</title>
        <authorList>
            <person name="Tassone E.E."/>
        </authorList>
    </citation>
    <scope>NUCLEOTIDE SEQUENCE</scope>
</reference>
<dbReference type="EMBL" id="GECU01014890">
    <property type="protein sequence ID" value="JAS92816.1"/>
    <property type="molecule type" value="Transcribed_RNA"/>
</dbReference>
<proteinExistence type="predicted"/>
<evidence type="ECO:0000313" key="2">
    <source>
        <dbReference type="EMBL" id="JAS92816.1"/>
    </source>
</evidence>
<feature type="non-terminal residue" evidence="2">
    <location>
        <position position="1"/>
    </location>
</feature>
<feature type="non-terminal residue" evidence="2">
    <location>
        <position position="103"/>
    </location>
</feature>
<accession>A0A1B6J0Y5</accession>
<sequence length="103" mass="11753">SEHILSPTAHKTVRSLDELKAMLASYSEAEWTEENKLQISAEIGSKLLLHNAELQKENSILTQKMNSMEAKIEDLFNTIDSLTVKEGILLDNLRAMERQLERE</sequence>
<feature type="coiled-coil region" evidence="1">
    <location>
        <begin position="51"/>
        <end position="85"/>
    </location>
</feature>
<name>A0A1B6J0Y5_9HEMI</name>
<protein>
    <submittedName>
        <fullName evidence="2">Uncharacterized protein</fullName>
    </submittedName>
</protein>
<evidence type="ECO:0000256" key="1">
    <source>
        <dbReference type="SAM" id="Coils"/>
    </source>
</evidence>
<organism evidence="2">
    <name type="scientific">Homalodisca liturata</name>
    <dbReference type="NCBI Taxonomy" id="320908"/>
    <lineage>
        <taxon>Eukaryota</taxon>
        <taxon>Metazoa</taxon>
        <taxon>Ecdysozoa</taxon>
        <taxon>Arthropoda</taxon>
        <taxon>Hexapoda</taxon>
        <taxon>Insecta</taxon>
        <taxon>Pterygota</taxon>
        <taxon>Neoptera</taxon>
        <taxon>Paraneoptera</taxon>
        <taxon>Hemiptera</taxon>
        <taxon>Auchenorrhyncha</taxon>
        <taxon>Membracoidea</taxon>
        <taxon>Cicadellidae</taxon>
        <taxon>Cicadellinae</taxon>
        <taxon>Proconiini</taxon>
        <taxon>Homalodisca</taxon>
    </lineage>
</organism>
<dbReference type="AlphaFoldDB" id="A0A1B6J0Y5"/>
<keyword evidence="1" id="KW-0175">Coiled coil</keyword>